<comment type="caution">
    <text evidence="3">The sequence shown here is derived from an EMBL/GenBank/DDBJ whole genome shotgun (WGS) entry which is preliminary data.</text>
</comment>
<protein>
    <submittedName>
        <fullName evidence="3">Uncharacterized protein</fullName>
    </submittedName>
</protein>
<organism evidence="3 4">
    <name type="scientific">Candidatus Magasanikbacteria bacterium CG10_big_fil_rev_8_21_14_0_10_47_10</name>
    <dbReference type="NCBI Taxonomy" id="1974652"/>
    <lineage>
        <taxon>Bacteria</taxon>
        <taxon>Candidatus Magasanikiibacteriota</taxon>
    </lineage>
</organism>
<name>A0A2H0TSI7_9BACT</name>
<gene>
    <name evidence="3" type="ORF">COU35_02870</name>
</gene>
<feature type="domain" description="Glycosyltransferase subfamily 4-like N-terminal" evidence="2">
    <location>
        <begin position="17"/>
        <end position="166"/>
    </location>
</feature>
<evidence type="ECO:0000259" key="1">
    <source>
        <dbReference type="Pfam" id="PF00534"/>
    </source>
</evidence>
<accession>A0A2H0TSI7</accession>
<dbReference type="Pfam" id="PF00534">
    <property type="entry name" value="Glycos_transf_1"/>
    <property type="match status" value="1"/>
</dbReference>
<dbReference type="PANTHER" id="PTHR45947">
    <property type="entry name" value="SULFOQUINOVOSYL TRANSFERASE SQD2"/>
    <property type="match status" value="1"/>
</dbReference>
<dbReference type="GO" id="GO:0016758">
    <property type="term" value="F:hexosyltransferase activity"/>
    <property type="evidence" value="ECO:0007669"/>
    <property type="project" value="TreeGrafter"/>
</dbReference>
<feature type="domain" description="Glycosyl transferase family 1" evidence="1">
    <location>
        <begin position="209"/>
        <end position="363"/>
    </location>
</feature>
<reference evidence="4" key="1">
    <citation type="submission" date="2017-09" db="EMBL/GenBank/DDBJ databases">
        <title>Depth-based differentiation of microbial function through sediment-hosted aquifers and enrichment of novel symbionts in the deep terrestrial subsurface.</title>
        <authorList>
            <person name="Probst A.J."/>
            <person name="Ladd B."/>
            <person name="Jarett J.K."/>
            <person name="Geller-Mcgrath D.E."/>
            <person name="Sieber C.M.K."/>
            <person name="Emerson J.B."/>
            <person name="Anantharaman K."/>
            <person name="Thomas B.C."/>
            <person name="Malmstrom R."/>
            <person name="Stieglmeier M."/>
            <person name="Klingl A."/>
            <person name="Woyke T."/>
            <person name="Ryan C.M."/>
            <person name="Banfield J.F."/>
        </authorList>
    </citation>
    <scope>NUCLEOTIDE SEQUENCE [LARGE SCALE GENOMIC DNA]</scope>
</reference>
<evidence type="ECO:0000313" key="3">
    <source>
        <dbReference type="EMBL" id="PIR74367.1"/>
    </source>
</evidence>
<sequence length="404" mass="45062">MNNMKIAHIVSTYPPYYGGMGNVVFQTVEQLAGRGHDVYVFTPGVHEPNEVRAVDAPQTPTHAQPLREEIFTVRRLSPSLRYGNAARLPQLTRELDDMDVVHLHYPFFGSARLVRTWKQTHPKGALVITYHMDTRASGWKGLIFQLYTKFWMPRVLGAADALIGSSFDYVRHCDASMLYRDAPSVWHELPFGVDINRFFPRRRSESLMHRHGLNPNLPTVLFVGGMDSAHYFKGMPDLIKALFLLRKSEVPVQAIFVGDGNLRPEFERQAHALQLKAAYFVGRVSDVELPEYYALGDLCVLPSTTVGEAFGMVLLEAMASGIPVLASDLPGVRVVAGKGGDVVPVHNPAALAEAITSYFSQNDLIIAQMKNTARAVVERDYSWPDIAERLEGIYKKAIAAARLE</sequence>
<dbReference type="PANTHER" id="PTHR45947:SF3">
    <property type="entry name" value="SULFOQUINOVOSYL TRANSFERASE SQD2"/>
    <property type="match status" value="1"/>
</dbReference>
<dbReference type="InterPro" id="IPR028098">
    <property type="entry name" value="Glyco_trans_4-like_N"/>
</dbReference>
<evidence type="ECO:0000259" key="2">
    <source>
        <dbReference type="Pfam" id="PF13439"/>
    </source>
</evidence>
<dbReference type="SUPFAM" id="SSF53756">
    <property type="entry name" value="UDP-Glycosyltransferase/glycogen phosphorylase"/>
    <property type="match status" value="1"/>
</dbReference>
<dbReference type="CDD" id="cd03801">
    <property type="entry name" value="GT4_PimA-like"/>
    <property type="match status" value="1"/>
</dbReference>
<dbReference type="AlphaFoldDB" id="A0A2H0TSI7"/>
<dbReference type="Gene3D" id="3.40.50.2000">
    <property type="entry name" value="Glycogen Phosphorylase B"/>
    <property type="match status" value="2"/>
</dbReference>
<dbReference type="EMBL" id="PFCB01000022">
    <property type="protein sequence ID" value="PIR74367.1"/>
    <property type="molecule type" value="Genomic_DNA"/>
</dbReference>
<dbReference type="InterPro" id="IPR050194">
    <property type="entry name" value="Glycosyltransferase_grp1"/>
</dbReference>
<dbReference type="Proteomes" id="UP000230154">
    <property type="component" value="Unassembled WGS sequence"/>
</dbReference>
<proteinExistence type="predicted"/>
<dbReference type="Pfam" id="PF13439">
    <property type="entry name" value="Glyco_transf_4"/>
    <property type="match status" value="1"/>
</dbReference>
<evidence type="ECO:0000313" key="4">
    <source>
        <dbReference type="Proteomes" id="UP000230154"/>
    </source>
</evidence>
<dbReference type="InterPro" id="IPR001296">
    <property type="entry name" value="Glyco_trans_1"/>
</dbReference>